<dbReference type="EMBL" id="JAQOSP010000105">
    <property type="protein sequence ID" value="MDJ1171065.1"/>
    <property type="molecule type" value="Genomic_DNA"/>
</dbReference>
<dbReference type="EC" id="2.7.1.24" evidence="3 4"/>
<comment type="similarity">
    <text evidence="3">Belongs to the CoaE family.</text>
</comment>
<keyword evidence="3 5" id="KW-0418">Kinase</keyword>
<keyword evidence="1 3" id="KW-0547">Nucleotide-binding</keyword>
<keyword evidence="3" id="KW-0963">Cytoplasm</keyword>
<dbReference type="InterPro" id="IPR027417">
    <property type="entry name" value="P-loop_NTPase"/>
</dbReference>
<evidence type="ECO:0000256" key="2">
    <source>
        <dbReference type="ARBA" id="ARBA00022840"/>
    </source>
</evidence>
<sequence length="200" mass="23449">MSRKQAQIGITGGIATGKSTVTEYLERRYGLPVFDADVYAREAVQPESPIFERVVQRYGESIQLPEGGLNRQQLGEIVFNHPVERQWLEQQIHPYVRDRLYTILNQSSPQDTLVFSIPLLFEAQMTHLVEEIWVIYCSEEQQIERLMNRNHLTLDQAQMRINSQMPLDEKVQRGDRLLDNSSTESELFQQIDRLLQRYRL</sequence>
<dbReference type="Pfam" id="PF01121">
    <property type="entry name" value="CoaE"/>
    <property type="match status" value="1"/>
</dbReference>
<comment type="caution">
    <text evidence="5">The sequence shown here is derived from an EMBL/GenBank/DDBJ whole genome shotgun (WGS) entry which is preliminary data.</text>
</comment>
<comment type="catalytic activity">
    <reaction evidence="3">
        <text>3'-dephospho-CoA + ATP = ADP + CoA + H(+)</text>
        <dbReference type="Rhea" id="RHEA:18245"/>
        <dbReference type="ChEBI" id="CHEBI:15378"/>
        <dbReference type="ChEBI" id="CHEBI:30616"/>
        <dbReference type="ChEBI" id="CHEBI:57287"/>
        <dbReference type="ChEBI" id="CHEBI:57328"/>
        <dbReference type="ChEBI" id="CHEBI:456216"/>
        <dbReference type="EC" id="2.7.1.24"/>
    </reaction>
</comment>
<comment type="pathway">
    <text evidence="3">Cofactor biosynthesis; coenzyme A biosynthesis; CoA from (R)-pantothenate: step 5/5.</text>
</comment>
<comment type="function">
    <text evidence="3">Catalyzes the phosphorylation of the 3'-hydroxyl group of dephosphocoenzyme A to form coenzyme A.</text>
</comment>
<dbReference type="SUPFAM" id="SSF52540">
    <property type="entry name" value="P-loop containing nucleoside triphosphate hydrolases"/>
    <property type="match status" value="1"/>
</dbReference>
<protein>
    <recommendedName>
        <fullName evidence="3 4">Dephospho-CoA kinase</fullName>
        <ecNumber evidence="3 4">2.7.1.24</ecNumber>
    </recommendedName>
    <alternativeName>
        <fullName evidence="3">Dephosphocoenzyme A kinase</fullName>
    </alternativeName>
</protein>
<evidence type="ECO:0000256" key="4">
    <source>
        <dbReference type="NCBIfam" id="TIGR00152"/>
    </source>
</evidence>
<dbReference type="InterPro" id="IPR001977">
    <property type="entry name" value="Depp_CoAkinase"/>
</dbReference>
<accession>A0ABT7AW21</accession>
<evidence type="ECO:0000256" key="3">
    <source>
        <dbReference type="HAMAP-Rule" id="MF_00376"/>
    </source>
</evidence>
<dbReference type="GO" id="GO:0004140">
    <property type="term" value="F:dephospho-CoA kinase activity"/>
    <property type="evidence" value="ECO:0007669"/>
    <property type="project" value="UniProtKB-EC"/>
</dbReference>
<dbReference type="CDD" id="cd02022">
    <property type="entry name" value="DPCK"/>
    <property type="match status" value="1"/>
</dbReference>
<dbReference type="PANTHER" id="PTHR10695">
    <property type="entry name" value="DEPHOSPHO-COA KINASE-RELATED"/>
    <property type="match status" value="1"/>
</dbReference>
<evidence type="ECO:0000256" key="1">
    <source>
        <dbReference type="ARBA" id="ARBA00022741"/>
    </source>
</evidence>
<dbReference type="Gene3D" id="3.40.50.300">
    <property type="entry name" value="P-loop containing nucleotide triphosphate hydrolases"/>
    <property type="match status" value="1"/>
</dbReference>
<evidence type="ECO:0000313" key="6">
    <source>
        <dbReference type="Proteomes" id="UP001235303"/>
    </source>
</evidence>
<dbReference type="RefSeq" id="WP_283754817.1">
    <property type="nucleotide sequence ID" value="NZ_JAQOSP010000105.1"/>
</dbReference>
<organism evidence="5 6">
    <name type="scientific">Roseofilum acuticapitatum BLCC-M154</name>
    <dbReference type="NCBI Taxonomy" id="3022444"/>
    <lineage>
        <taxon>Bacteria</taxon>
        <taxon>Bacillati</taxon>
        <taxon>Cyanobacteriota</taxon>
        <taxon>Cyanophyceae</taxon>
        <taxon>Desertifilales</taxon>
        <taxon>Desertifilaceae</taxon>
        <taxon>Roseofilum</taxon>
        <taxon>Roseofilum acuticapitatum</taxon>
    </lineage>
</organism>
<dbReference type="PANTHER" id="PTHR10695:SF46">
    <property type="entry name" value="BIFUNCTIONAL COENZYME A SYNTHASE-RELATED"/>
    <property type="match status" value="1"/>
</dbReference>
<keyword evidence="2 3" id="KW-0067">ATP-binding</keyword>
<dbReference type="PROSITE" id="PS51219">
    <property type="entry name" value="DPCK"/>
    <property type="match status" value="1"/>
</dbReference>
<proteinExistence type="inferred from homology"/>
<keyword evidence="6" id="KW-1185">Reference proteome</keyword>
<keyword evidence="3 5" id="KW-0808">Transferase</keyword>
<feature type="binding site" evidence="3">
    <location>
        <begin position="15"/>
        <end position="20"/>
    </location>
    <ligand>
        <name>ATP</name>
        <dbReference type="ChEBI" id="CHEBI:30616"/>
    </ligand>
</feature>
<keyword evidence="3" id="KW-0173">Coenzyme A biosynthesis</keyword>
<evidence type="ECO:0000313" key="5">
    <source>
        <dbReference type="EMBL" id="MDJ1171065.1"/>
    </source>
</evidence>
<dbReference type="Proteomes" id="UP001235303">
    <property type="component" value="Unassembled WGS sequence"/>
</dbReference>
<name>A0ABT7AW21_9CYAN</name>
<comment type="subcellular location">
    <subcellularLocation>
        <location evidence="3">Cytoplasm</location>
    </subcellularLocation>
</comment>
<dbReference type="HAMAP" id="MF_00376">
    <property type="entry name" value="Dephospho_CoA_kinase"/>
    <property type="match status" value="1"/>
</dbReference>
<gene>
    <name evidence="3 5" type="primary">coaE</name>
    <name evidence="5" type="ORF">PMG71_16670</name>
</gene>
<reference evidence="5 6" key="1">
    <citation type="submission" date="2023-01" db="EMBL/GenBank/DDBJ databases">
        <title>Novel diversity within Roseofilum (Cyanobacteria; Desertifilaceae) from marine benthic mats with descriptions of four novel species.</title>
        <authorList>
            <person name="Wang Y."/>
            <person name="Berthold D.E."/>
            <person name="Hu J."/>
            <person name="Lefler F.W."/>
            <person name="Laughinghouse H.D. IV."/>
        </authorList>
    </citation>
    <scope>NUCLEOTIDE SEQUENCE [LARGE SCALE GENOMIC DNA]</scope>
    <source>
        <strain evidence="5 6">BLCC-M154</strain>
    </source>
</reference>
<dbReference type="NCBIfam" id="TIGR00152">
    <property type="entry name" value="dephospho-CoA kinase"/>
    <property type="match status" value="1"/>
</dbReference>